<sequence>MGRRAKYLTLCDRREAHRKQKQVLKLRPSASLARKAENRRYYLKHKPAPILPSDIKRHSVSPISWSAWSSVFVRFCQGEDMLIVEELELDTSDLEALIGLPPYPAHVTRPDTFEDIWGPTAAALHGYLTSKYTSHVERRMINVRDGSETDAREESWSVYRALLNERQLWLSRLSTERMLDYTPTDRILYLNLLWNARLIVYAAEDIASLAESRTHLLRAWADRLWHLSH</sequence>
<keyword evidence="2" id="KW-1185">Reference proteome</keyword>
<organism evidence="1 2">
    <name type="scientific">Ephemerocybe angulata</name>
    <dbReference type="NCBI Taxonomy" id="980116"/>
    <lineage>
        <taxon>Eukaryota</taxon>
        <taxon>Fungi</taxon>
        <taxon>Dikarya</taxon>
        <taxon>Basidiomycota</taxon>
        <taxon>Agaricomycotina</taxon>
        <taxon>Agaricomycetes</taxon>
        <taxon>Agaricomycetidae</taxon>
        <taxon>Agaricales</taxon>
        <taxon>Agaricineae</taxon>
        <taxon>Psathyrellaceae</taxon>
        <taxon>Ephemerocybe</taxon>
    </lineage>
</organism>
<accession>A0A8H6HWF5</accession>
<dbReference type="EMBL" id="JACGCI010000034">
    <property type="protein sequence ID" value="KAF6754434.1"/>
    <property type="molecule type" value="Genomic_DNA"/>
</dbReference>
<reference evidence="1 2" key="1">
    <citation type="submission" date="2020-07" db="EMBL/GenBank/DDBJ databases">
        <title>Comparative genomics of pyrophilous fungi reveals a link between fire events and developmental genes.</title>
        <authorList>
            <consortium name="DOE Joint Genome Institute"/>
            <person name="Steindorff A.S."/>
            <person name="Carver A."/>
            <person name="Calhoun S."/>
            <person name="Stillman K."/>
            <person name="Liu H."/>
            <person name="Lipzen A."/>
            <person name="Pangilinan J."/>
            <person name="Labutti K."/>
            <person name="Bruns T.D."/>
            <person name="Grigoriev I.V."/>
        </authorList>
    </citation>
    <scope>NUCLEOTIDE SEQUENCE [LARGE SCALE GENOMIC DNA]</scope>
    <source>
        <strain evidence="1 2">CBS 144469</strain>
    </source>
</reference>
<dbReference type="Proteomes" id="UP000521943">
    <property type="component" value="Unassembled WGS sequence"/>
</dbReference>
<dbReference type="AlphaFoldDB" id="A0A8H6HWF5"/>
<evidence type="ECO:0000313" key="2">
    <source>
        <dbReference type="Proteomes" id="UP000521943"/>
    </source>
</evidence>
<protein>
    <submittedName>
        <fullName evidence="1">Uncharacterized protein</fullName>
    </submittedName>
</protein>
<name>A0A8H6HWF5_9AGAR</name>
<comment type="caution">
    <text evidence="1">The sequence shown here is derived from an EMBL/GenBank/DDBJ whole genome shotgun (WGS) entry which is preliminary data.</text>
</comment>
<gene>
    <name evidence="1" type="ORF">DFP72DRAFT_1068462</name>
</gene>
<evidence type="ECO:0000313" key="1">
    <source>
        <dbReference type="EMBL" id="KAF6754434.1"/>
    </source>
</evidence>
<proteinExistence type="predicted"/>